<gene>
    <name evidence="4" type="ORF">AR543_00670</name>
</gene>
<name>A0A172ZBP7_9BACL</name>
<feature type="compositionally biased region" description="Basic and acidic residues" evidence="1">
    <location>
        <begin position="62"/>
        <end position="80"/>
    </location>
</feature>
<sequence>MRPDELDRMLNTEKQRQDRPLSDQSRTRLEQTYAKLQDMDMPAAQPEQTTEQVPVQTMDSTLESRTDQPADRITDTDRSQRVGKRATANRWWYTGIGAAAAVLIFASGWGGSTGWSLGNVPVLGSWIQPEHTPTDPEQNIPTPNPAAAAPEINQTITHGKESVTLTRAALIGGDMQIEYKANRLDVLEKVSLESIRYEGREHANSIMTLGNPVKQTGVFEAKDVKLPDTLPDNAWIELQLSTAGAGVKASADPNDPHRFIFRIPAGQIGKGKVMQVEETHSAKPTGHTLALDKVLYTPLMVSVELSSAYRPEANNDQWLGFEAEDDQGHAWKSIGGGELNEKGDRIQYQVSFMDGEITPSARTITIKPYYDDATAGQRKFLPDLNFTIPATQ</sequence>
<dbReference type="Proteomes" id="UP000078148">
    <property type="component" value="Chromosome"/>
</dbReference>
<keyword evidence="2" id="KW-0472">Membrane</keyword>
<organism evidence="4 5">
    <name type="scientific">Paenibacillus bovis</name>
    <dbReference type="NCBI Taxonomy" id="1616788"/>
    <lineage>
        <taxon>Bacteria</taxon>
        <taxon>Bacillati</taxon>
        <taxon>Bacillota</taxon>
        <taxon>Bacilli</taxon>
        <taxon>Bacillales</taxon>
        <taxon>Paenibacillaceae</taxon>
        <taxon>Paenibacillus</taxon>
    </lineage>
</organism>
<dbReference type="STRING" id="1616788.AR543_00670"/>
<feature type="compositionally biased region" description="Basic and acidic residues" evidence="1">
    <location>
        <begin position="1"/>
        <end position="29"/>
    </location>
</feature>
<dbReference type="AlphaFoldDB" id="A0A172ZBP7"/>
<evidence type="ECO:0000313" key="5">
    <source>
        <dbReference type="Proteomes" id="UP000078148"/>
    </source>
</evidence>
<dbReference type="RefSeq" id="WP_060530908.1">
    <property type="nucleotide sequence ID" value="NZ_CP013023.1"/>
</dbReference>
<evidence type="ECO:0000256" key="2">
    <source>
        <dbReference type="SAM" id="Phobius"/>
    </source>
</evidence>
<feature type="transmembrane region" description="Helical" evidence="2">
    <location>
        <begin position="91"/>
        <end position="111"/>
    </location>
</feature>
<dbReference type="KEGG" id="pbv:AR543_00670"/>
<dbReference type="EMBL" id="CP013023">
    <property type="protein sequence ID" value="ANF94687.1"/>
    <property type="molecule type" value="Genomic_DNA"/>
</dbReference>
<feature type="domain" description="DUF5643" evidence="3">
    <location>
        <begin position="280"/>
        <end position="374"/>
    </location>
</feature>
<dbReference type="Gene3D" id="2.60.40.1640">
    <property type="entry name" value="Conserved domain protein"/>
    <property type="match status" value="1"/>
</dbReference>
<keyword evidence="2" id="KW-1133">Transmembrane helix</keyword>
<reference evidence="5" key="1">
    <citation type="submission" date="2015-10" db="EMBL/GenBank/DDBJ databases">
        <title>Genome of Paenibacillus bovis sp. nov.</title>
        <authorList>
            <person name="Wu Z."/>
            <person name="Gao C."/>
            <person name="Liu Z."/>
            <person name="Zheng H."/>
        </authorList>
    </citation>
    <scope>NUCLEOTIDE SEQUENCE [LARGE SCALE GENOMIC DNA]</scope>
    <source>
        <strain evidence="5">BD3526</strain>
    </source>
</reference>
<proteinExistence type="predicted"/>
<dbReference type="OrthoDB" id="2568373at2"/>
<evidence type="ECO:0000256" key="1">
    <source>
        <dbReference type="SAM" id="MobiDB-lite"/>
    </source>
</evidence>
<dbReference type="Pfam" id="PF18705">
    <property type="entry name" value="DUF5643"/>
    <property type="match status" value="1"/>
</dbReference>
<accession>A0A172ZBP7</accession>
<reference evidence="4 5" key="2">
    <citation type="journal article" date="2016" name="Int. J. Syst. Evol. Microbiol.">
        <title>Paenibacillus bovis sp. nov., isolated from raw yak (Bos grunniens) milk.</title>
        <authorList>
            <person name="Gao C."/>
            <person name="Han J."/>
            <person name="Liu Z."/>
            <person name="Xu X."/>
            <person name="Hang F."/>
            <person name="Wu Z."/>
        </authorList>
    </citation>
    <scope>NUCLEOTIDE SEQUENCE [LARGE SCALE GENOMIC DNA]</scope>
    <source>
        <strain evidence="4 5">BD3526</strain>
    </source>
</reference>
<feature type="compositionally biased region" description="Polar residues" evidence="1">
    <location>
        <begin position="46"/>
        <end position="61"/>
    </location>
</feature>
<dbReference type="InterPro" id="IPR040680">
    <property type="entry name" value="DUF5643"/>
</dbReference>
<keyword evidence="2" id="KW-0812">Transmembrane</keyword>
<feature type="region of interest" description="Disordered" evidence="1">
    <location>
        <begin position="1"/>
        <end position="81"/>
    </location>
</feature>
<evidence type="ECO:0000313" key="4">
    <source>
        <dbReference type="EMBL" id="ANF94687.1"/>
    </source>
</evidence>
<keyword evidence="5" id="KW-1185">Reference proteome</keyword>
<protein>
    <recommendedName>
        <fullName evidence="3">DUF5643 domain-containing protein</fullName>
    </recommendedName>
</protein>
<evidence type="ECO:0000259" key="3">
    <source>
        <dbReference type="Pfam" id="PF18705"/>
    </source>
</evidence>